<dbReference type="GO" id="GO:0016787">
    <property type="term" value="F:hydrolase activity"/>
    <property type="evidence" value="ECO:0007669"/>
    <property type="project" value="InterPro"/>
</dbReference>
<dbReference type="InterPro" id="IPR002925">
    <property type="entry name" value="Dienelactn_hydro"/>
</dbReference>
<dbReference type="Gene3D" id="3.40.50.1820">
    <property type="entry name" value="alpha/beta hydrolase"/>
    <property type="match status" value="1"/>
</dbReference>
<organism evidence="2 3">
    <name type="scientific">Alectoria fallacina</name>
    <dbReference type="NCBI Taxonomy" id="1903189"/>
    <lineage>
        <taxon>Eukaryota</taxon>
        <taxon>Fungi</taxon>
        <taxon>Dikarya</taxon>
        <taxon>Ascomycota</taxon>
        <taxon>Pezizomycotina</taxon>
        <taxon>Lecanoromycetes</taxon>
        <taxon>OSLEUM clade</taxon>
        <taxon>Lecanoromycetidae</taxon>
        <taxon>Lecanorales</taxon>
        <taxon>Lecanorineae</taxon>
        <taxon>Parmeliaceae</taxon>
        <taxon>Alectoria</taxon>
    </lineage>
</organism>
<evidence type="ECO:0000313" key="3">
    <source>
        <dbReference type="Proteomes" id="UP000664203"/>
    </source>
</evidence>
<accession>A0A8H3PJB4</accession>
<comment type="caution">
    <text evidence="2">The sequence shown here is derived from an EMBL/GenBank/DDBJ whole genome shotgun (WGS) entry which is preliminary data.</text>
</comment>
<sequence>MEAQQGHSKACCNVPPAVSKGYNEKGNYINLNGMQCYATGPSNATSAILIIYDIFGFSPQAIQGADILAHADSSHQYQVFMPDFFLGKPLPHSDFPPDTDEKKKRVGDFFAGPASPPDTVKKVPELLKEIEKQATGIKKWGSLGMCWGGKIVSLTAQPGTSFSAVAEVHPAMVDPADARGIKVPLCMLASGDEDADAVKEFGKTLSVENHIETFSDQIHGWMAARGDLENEKVKKEYERGYQVLLDFYHKHL</sequence>
<protein>
    <recommendedName>
        <fullName evidence="1">Dienelactone hydrolase domain-containing protein</fullName>
    </recommendedName>
</protein>
<dbReference type="PANTHER" id="PTHR47668">
    <property type="entry name" value="DIENELACTONE HYDROLASE FAMILY PROTEIN (AFU_ORTHOLOGUE AFUA_6G01940)"/>
    <property type="match status" value="1"/>
</dbReference>
<name>A0A8H3PJB4_9LECA</name>
<feature type="domain" description="Dienelactone hydrolase" evidence="1">
    <location>
        <begin position="35"/>
        <end position="250"/>
    </location>
</feature>
<dbReference type="OrthoDB" id="2147163at2759"/>
<proteinExistence type="predicted"/>
<evidence type="ECO:0000259" key="1">
    <source>
        <dbReference type="Pfam" id="PF01738"/>
    </source>
</evidence>
<dbReference type="Pfam" id="PF01738">
    <property type="entry name" value="DLH"/>
    <property type="match status" value="1"/>
</dbReference>
<dbReference type="AlphaFoldDB" id="A0A8H3PJB4"/>
<keyword evidence="3" id="KW-1185">Reference proteome</keyword>
<evidence type="ECO:0000313" key="2">
    <source>
        <dbReference type="EMBL" id="CAF9941615.1"/>
    </source>
</evidence>
<gene>
    <name evidence="2" type="ORF">ALECFALPRED_009243</name>
</gene>
<dbReference type="EMBL" id="CAJPDR010000672">
    <property type="protein sequence ID" value="CAF9941615.1"/>
    <property type="molecule type" value="Genomic_DNA"/>
</dbReference>
<dbReference type="PANTHER" id="PTHR47668:SF1">
    <property type="entry name" value="DIENELACTONE HYDROLASE DOMAIN-CONTAINING PROTEIN-RELATED"/>
    <property type="match status" value="1"/>
</dbReference>
<dbReference type="InterPro" id="IPR029058">
    <property type="entry name" value="AB_hydrolase_fold"/>
</dbReference>
<dbReference type="Proteomes" id="UP000664203">
    <property type="component" value="Unassembled WGS sequence"/>
</dbReference>
<reference evidence="2" key="1">
    <citation type="submission" date="2021-03" db="EMBL/GenBank/DDBJ databases">
        <authorList>
            <person name="Tagirdzhanova G."/>
        </authorList>
    </citation>
    <scope>NUCLEOTIDE SEQUENCE</scope>
</reference>
<dbReference type="SUPFAM" id="SSF53474">
    <property type="entry name" value="alpha/beta-Hydrolases"/>
    <property type="match status" value="1"/>
</dbReference>